<evidence type="ECO:0000313" key="3">
    <source>
        <dbReference type="Proteomes" id="UP000190744"/>
    </source>
</evidence>
<evidence type="ECO:0008006" key="4">
    <source>
        <dbReference type="Google" id="ProtNLM"/>
    </source>
</evidence>
<evidence type="ECO:0000256" key="1">
    <source>
        <dbReference type="SAM" id="SignalP"/>
    </source>
</evidence>
<keyword evidence="1" id="KW-0732">Signal</keyword>
<comment type="caution">
    <text evidence="2">The sequence shown here is derived from an EMBL/GenBank/DDBJ whole genome shotgun (WGS) entry which is preliminary data.</text>
</comment>
<dbReference type="EMBL" id="LJBN01000105">
    <property type="protein sequence ID" value="OOQ89587.1"/>
    <property type="molecule type" value="Genomic_DNA"/>
</dbReference>
<feature type="signal peptide" evidence="1">
    <location>
        <begin position="1"/>
        <end position="24"/>
    </location>
</feature>
<dbReference type="Proteomes" id="UP000190744">
    <property type="component" value="Unassembled WGS sequence"/>
</dbReference>
<dbReference type="AlphaFoldDB" id="A0A1S9RVR0"/>
<sequence length="378" mass="38882">MPDRSRAFTLLGALLYLPFGAVEAANPFSSGTATTAVSTNAWVIPLTGPTATGATWGANVSESAGKASNKLPIALGGGDQNNSSSTAIAVDAIAPAGTTNEQLLVPGGPELPLGNTSLSVQSGGSIIQNASIPTVPFSVTLGYGSTWNGSVIFGGYFDKNRIFGEKWTPTEETSGGNTTLLSTGKQSIGTVSIRKFTFQGDVSGDEGSKITPSTPFGNSKAGTVDSNHDAILDFTSNTIALPSKDYCGSNITITLNPGVAGDSTYSELQVPVPAELTSSNQCTSTSGTIVLGKPFFQAAIIYVDHGGDIYFNAANHWAFPVSLDVFNKDAMLNLPSQPATATQSATPTATRSSSATLHGLPSSMWMALMVVSALFFTA</sequence>
<proteinExistence type="predicted"/>
<name>A0A1S9RVR0_PENBI</name>
<feature type="chain" id="PRO_5012774939" description="Peptidase A1 domain-containing protein" evidence="1">
    <location>
        <begin position="25"/>
        <end position="378"/>
    </location>
</feature>
<gene>
    <name evidence="2" type="ORF">PEBR_07496</name>
</gene>
<organism evidence="2 3">
    <name type="scientific">Penicillium brasilianum</name>
    <dbReference type="NCBI Taxonomy" id="104259"/>
    <lineage>
        <taxon>Eukaryota</taxon>
        <taxon>Fungi</taxon>
        <taxon>Dikarya</taxon>
        <taxon>Ascomycota</taxon>
        <taxon>Pezizomycotina</taxon>
        <taxon>Eurotiomycetes</taxon>
        <taxon>Eurotiomycetidae</taxon>
        <taxon>Eurotiales</taxon>
        <taxon>Aspergillaceae</taxon>
        <taxon>Penicillium</taxon>
    </lineage>
</organism>
<protein>
    <recommendedName>
        <fullName evidence="4">Peptidase A1 domain-containing protein</fullName>
    </recommendedName>
</protein>
<accession>A0A1S9RVR0</accession>
<reference evidence="3" key="1">
    <citation type="submission" date="2015-09" db="EMBL/GenBank/DDBJ databases">
        <authorList>
            <person name="Fill T.P."/>
            <person name="Baretta J.F."/>
            <person name="de Almeida L.G."/>
            <person name="Rocha M."/>
            <person name="de Souza D.H."/>
            <person name="Malavazi I."/>
            <person name="Cerdeira L.T."/>
            <person name="Hong H."/>
            <person name="Samborskyy M."/>
            <person name="de Vasconcelos A.T."/>
            <person name="Leadlay P."/>
            <person name="Rodrigues-Filho E."/>
        </authorList>
    </citation>
    <scope>NUCLEOTIDE SEQUENCE [LARGE SCALE GENOMIC DNA]</scope>
    <source>
        <strain evidence="3">LaBioMMi 136</strain>
    </source>
</reference>
<evidence type="ECO:0000313" key="2">
    <source>
        <dbReference type="EMBL" id="OOQ89587.1"/>
    </source>
</evidence>